<comment type="similarity">
    <text evidence="2 7">Belongs to the membrane-bound acyltransferase family.</text>
</comment>
<evidence type="ECO:0000256" key="7">
    <source>
        <dbReference type="PIRNR" id="PIRNR016636"/>
    </source>
</evidence>
<dbReference type="PIRSF" id="PIRSF500217">
    <property type="entry name" value="AlgI"/>
    <property type="match status" value="1"/>
</dbReference>
<accession>A0A921LPU4</accession>
<feature type="transmembrane region" description="Helical" evidence="8">
    <location>
        <begin position="101"/>
        <end position="120"/>
    </location>
</feature>
<sequence length="494" mass="55010">MSLQSFGFFGFLLVVAAVYLHLPQRWQSPFLLGASWVFYALAMPSMLPVTIAIAVFTYLCGRALAGPHKTAVLRVGVVGLLFILAFFKYNGAFAGLAGWQTVAMPLGISFYSFAAIAYLIDAARGDCEVETNFIHCALFLNFFATVTQGPICRGGAFLPQLKEEHRFDAARTVRGLRLMALGLFKLVAVSDVLGVLVDEVFPHYQTYGGPMLILGAVAYTLQLYFNFSGYSEVARAVGLFLGLDLPENFKTPFFATNFSGFWSRWHISFSSWLQDYLFMPLAWADLSGVSRGRLQRLPAEVCVFTVFFVSGFWHGNTLPFVVWGLLQACYRLGEELLHRRFGKPKKKAPLRVVRAKRAVVFVLWTVSMVFFRVGSAPAGTLTVNDAFGYLAGWFRGWNPARFAGELYSAVYTAFYANTIMVAAYYAFMAAVLVLAFWLDTRRAFTYKNKPAEIALAGEKHRWVIYYLLVICLLAGYIMQSGGFGNAGFGMYAGF</sequence>
<dbReference type="AlphaFoldDB" id="A0A921LPU4"/>
<dbReference type="InterPro" id="IPR051085">
    <property type="entry name" value="MB_O-acyltransferase"/>
</dbReference>
<evidence type="ECO:0000256" key="8">
    <source>
        <dbReference type="SAM" id="Phobius"/>
    </source>
</evidence>
<evidence type="ECO:0000313" key="10">
    <source>
        <dbReference type="Proteomes" id="UP000782880"/>
    </source>
</evidence>
<evidence type="ECO:0000313" key="9">
    <source>
        <dbReference type="EMBL" id="HJG29292.1"/>
    </source>
</evidence>
<keyword evidence="5 8" id="KW-1133">Transmembrane helix</keyword>
<gene>
    <name evidence="9" type="ORF">K8V20_11700</name>
</gene>
<evidence type="ECO:0008006" key="11">
    <source>
        <dbReference type="Google" id="ProtNLM"/>
    </source>
</evidence>
<dbReference type="GO" id="GO:0016746">
    <property type="term" value="F:acyltransferase activity"/>
    <property type="evidence" value="ECO:0007669"/>
    <property type="project" value="UniProtKB-KW"/>
</dbReference>
<name>A0A921LPU4_9FIRM</name>
<dbReference type="InterPro" id="IPR024194">
    <property type="entry name" value="Ac/AlaTfrase_AlgI/DltB"/>
</dbReference>
<dbReference type="PANTHER" id="PTHR13285:SF18">
    <property type="entry name" value="PROTEIN-CYSTEINE N-PALMITOYLTRANSFERASE RASP"/>
    <property type="match status" value="1"/>
</dbReference>
<dbReference type="InterPro" id="IPR028362">
    <property type="entry name" value="AlgI"/>
</dbReference>
<evidence type="ECO:0000256" key="4">
    <source>
        <dbReference type="ARBA" id="ARBA00022692"/>
    </source>
</evidence>
<dbReference type="InterPro" id="IPR004299">
    <property type="entry name" value="MBOAT_fam"/>
</dbReference>
<dbReference type="GO" id="GO:0042121">
    <property type="term" value="P:alginic acid biosynthetic process"/>
    <property type="evidence" value="ECO:0007669"/>
    <property type="project" value="InterPro"/>
</dbReference>
<keyword evidence="7" id="KW-0808">Transferase</keyword>
<protein>
    <recommendedName>
        <fullName evidence="11">MBOAT family protein</fullName>
    </recommendedName>
</protein>
<organism evidence="9 10">
    <name type="scientific">Subdoligranulum variabile</name>
    <dbReference type="NCBI Taxonomy" id="214851"/>
    <lineage>
        <taxon>Bacteria</taxon>
        <taxon>Bacillati</taxon>
        <taxon>Bacillota</taxon>
        <taxon>Clostridia</taxon>
        <taxon>Eubacteriales</taxon>
        <taxon>Oscillospiraceae</taxon>
        <taxon>Subdoligranulum</taxon>
    </lineage>
</organism>
<keyword evidence="4 8" id="KW-0812">Transmembrane</keyword>
<feature type="transmembrane region" description="Helical" evidence="8">
    <location>
        <begin position="36"/>
        <end position="59"/>
    </location>
</feature>
<evidence type="ECO:0000256" key="1">
    <source>
        <dbReference type="ARBA" id="ARBA00004651"/>
    </source>
</evidence>
<keyword evidence="3 7" id="KW-1003">Cell membrane</keyword>
<reference evidence="9" key="1">
    <citation type="journal article" date="2021" name="PeerJ">
        <title>Extensive microbial diversity within the chicken gut microbiome revealed by metagenomics and culture.</title>
        <authorList>
            <person name="Gilroy R."/>
            <person name="Ravi A."/>
            <person name="Getino M."/>
            <person name="Pursley I."/>
            <person name="Horton D.L."/>
            <person name="Alikhan N.F."/>
            <person name="Baker D."/>
            <person name="Gharbi K."/>
            <person name="Hall N."/>
            <person name="Watson M."/>
            <person name="Adriaenssens E.M."/>
            <person name="Foster-Nyarko E."/>
            <person name="Jarju S."/>
            <person name="Secka A."/>
            <person name="Antonio M."/>
            <person name="Oren A."/>
            <person name="Chaudhuri R.R."/>
            <person name="La Ragione R."/>
            <person name="Hildebrand F."/>
            <person name="Pallen M.J."/>
        </authorList>
    </citation>
    <scope>NUCLEOTIDE SEQUENCE</scope>
    <source>
        <strain evidence="9">ChiBcec21-2208</strain>
    </source>
</reference>
<feature type="transmembrane region" description="Helical" evidence="8">
    <location>
        <begin position="462"/>
        <end position="479"/>
    </location>
</feature>
<dbReference type="Pfam" id="PF03062">
    <property type="entry name" value="MBOAT"/>
    <property type="match status" value="1"/>
</dbReference>
<keyword evidence="7" id="KW-0012">Acyltransferase</keyword>
<evidence type="ECO:0000256" key="2">
    <source>
        <dbReference type="ARBA" id="ARBA00010323"/>
    </source>
</evidence>
<evidence type="ECO:0000256" key="5">
    <source>
        <dbReference type="ARBA" id="ARBA00022989"/>
    </source>
</evidence>
<dbReference type="Proteomes" id="UP000782880">
    <property type="component" value="Unassembled WGS sequence"/>
</dbReference>
<feature type="transmembrane region" description="Helical" evidence="8">
    <location>
        <begin position="358"/>
        <end position="375"/>
    </location>
</feature>
<dbReference type="PIRSF" id="PIRSF016636">
    <property type="entry name" value="AlgI_DltB"/>
    <property type="match status" value="1"/>
</dbReference>
<dbReference type="PANTHER" id="PTHR13285">
    <property type="entry name" value="ACYLTRANSFERASE"/>
    <property type="match status" value="1"/>
</dbReference>
<reference evidence="9" key="2">
    <citation type="submission" date="2021-09" db="EMBL/GenBank/DDBJ databases">
        <authorList>
            <person name="Gilroy R."/>
        </authorList>
    </citation>
    <scope>NUCLEOTIDE SEQUENCE</scope>
    <source>
        <strain evidence="9">ChiBcec21-2208</strain>
    </source>
</reference>
<feature type="transmembrane region" description="Helical" evidence="8">
    <location>
        <begin position="209"/>
        <end position="227"/>
    </location>
</feature>
<comment type="subcellular location">
    <subcellularLocation>
        <location evidence="1">Cell membrane</location>
        <topology evidence="1">Multi-pass membrane protein</topology>
    </subcellularLocation>
</comment>
<evidence type="ECO:0000256" key="6">
    <source>
        <dbReference type="ARBA" id="ARBA00023136"/>
    </source>
</evidence>
<feature type="transmembrane region" description="Helical" evidence="8">
    <location>
        <begin position="414"/>
        <end position="438"/>
    </location>
</feature>
<keyword evidence="6 7" id="KW-0472">Membrane</keyword>
<comment type="caution">
    <text evidence="9">The sequence shown here is derived from an EMBL/GenBank/DDBJ whole genome shotgun (WGS) entry which is preliminary data.</text>
</comment>
<dbReference type="GO" id="GO:0005886">
    <property type="term" value="C:plasma membrane"/>
    <property type="evidence" value="ECO:0007669"/>
    <property type="project" value="UniProtKB-SubCell"/>
</dbReference>
<proteinExistence type="inferred from homology"/>
<feature type="transmembrane region" description="Helical" evidence="8">
    <location>
        <begin position="71"/>
        <end position="89"/>
    </location>
</feature>
<feature type="transmembrane region" description="Helical" evidence="8">
    <location>
        <begin position="176"/>
        <end position="197"/>
    </location>
</feature>
<dbReference type="EMBL" id="DYVE01000301">
    <property type="protein sequence ID" value="HJG29292.1"/>
    <property type="molecule type" value="Genomic_DNA"/>
</dbReference>
<evidence type="ECO:0000256" key="3">
    <source>
        <dbReference type="ARBA" id="ARBA00022475"/>
    </source>
</evidence>